<evidence type="ECO:0000256" key="1">
    <source>
        <dbReference type="SAM" id="Phobius"/>
    </source>
</evidence>
<keyword evidence="3" id="KW-1185">Reference proteome</keyword>
<dbReference type="AlphaFoldDB" id="A0A7J6BQG8"/>
<proteinExistence type="predicted"/>
<keyword evidence="1" id="KW-0812">Transmembrane</keyword>
<keyword evidence="1" id="KW-0472">Membrane</keyword>
<protein>
    <submittedName>
        <fullName evidence="2">Uncharacterized protein</fullName>
    </submittedName>
</protein>
<gene>
    <name evidence="2" type="ORF">G5714_021238</name>
</gene>
<feature type="transmembrane region" description="Helical" evidence="1">
    <location>
        <begin position="29"/>
        <end position="51"/>
    </location>
</feature>
<keyword evidence="1" id="KW-1133">Transmembrane helix</keyword>
<sequence length="111" mass="12721">MGDIRQLREQAEEEEEVVSLDGHITSQTISLIVLISAAAVGSLFAAVRIFCIFRRNRKTDQEVVVVTDNETIQTCDKEIVYADPTFYKRNKQKRTAAEEYHVEYAPICIRK</sequence>
<dbReference type="Proteomes" id="UP000579812">
    <property type="component" value="Unassembled WGS sequence"/>
</dbReference>
<dbReference type="EMBL" id="JAAMOB010000022">
    <property type="protein sequence ID" value="KAF4097230.1"/>
    <property type="molecule type" value="Genomic_DNA"/>
</dbReference>
<evidence type="ECO:0000313" key="2">
    <source>
        <dbReference type="EMBL" id="KAF4097230.1"/>
    </source>
</evidence>
<comment type="caution">
    <text evidence="2">The sequence shown here is derived from an EMBL/GenBank/DDBJ whole genome shotgun (WGS) entry which is preliminary data.</text>
</comment>
<evidence type="ECO:0000313" key="3">
    <source>
        <dbReference type="Proteomes" id="UP000579812"/>
    </source>
</evidence>
<accession>A0A7J6BQG8</accession>
<organism evidence="2 3">
    <name type="scientific">Onychostoma macrolepis</name>
    <dbReference type="NCBI Taxonomy" id="369639"/>
    <lineage>
        <taxon>Eukaryota</taxon>
        <taxon>Metazoa</taxon>
        <taxon>Chordata</taxon>
        <taxon>Craniata</taxon>
        <taxon>Vertebrata</taxon>
        <taxon>Euteleostomi</taxon>
        <taxon>Actinopterygii</taxon>
        <taxon>Neopterygii</taxon>
        <taxon>Teleostei</taxon>
        <taxon>Ostariophysi</taxon>
        <taxon>Cypriniformes</taxon>
        <taxon>Cyprinidae</taxon>
        <taxon>Acrossocheilinae</taxon>
        <taxon>Onychostoma</taxon>
    </lineage>
</organism>
<name>A0A7J6BQG8_9TELE</name>
<reference evidence="2 3" key="1">
    <citation type="submission" date="2020-04" db="EMBL/GenBank/DDBJ databases">
        <title>Chromosome-level genome assembly of a cyprinid fish Onychostoma macrolepis by integration of Nanopore Sequencing, Bionano and Hi-C technology.</title>
        <authorList>
            <person name="Wang D."/>
        </authorList>
    </citation>
    <scope>NUCLEOTIDE SEQUENCE [LARGE SCALE GENOMIC DNA]</scope>
    <source>
        <strain evidence="2">SWU-2019</strain>
        <tissue evidence="2">Muscle</tissue>
    </source>
</reference>